<keyword evidence="2" id="KW-1185">Reference proteome</keyword>
<reference evidence="1" key="3">
    <citation type="submission" date="2019-03" db="UniProtKB">
        <authorList>
            <consortium name="EnsemblPlants"/>
        </authorList>
    </citation>
    <scope>IDENTIFICATION</scope>
</reference>
<dbReference type="Gramene" id="AET0Gv20154200.16">
    <property type="protein sequence ID" value="AET0Gv20154200.16"/>
    <property type="gene ID" value="AET0Gv20154200"/>
</dbReference>
<reference evidence="2" key="1">
    <citation type="journal article" date="2014" name="Science">
        <title>Ancient hybridizations among the ancestral genomes of bread wheat.</title>
        <authorList>
            <consortium name="International Wheat Genome Sequencing Consortium,"/>
            <person name="Marcussen T."/>
            <person name="Sandve S.R."/>
            <person name="Heier L."/>
            <person name="Spannagl M."/>
            <person name="Pfeifer M."/>
            <person name="Jakobsen K.S."/>
            <person name="Wulff B.B."/>
            <person name="Steuernagel B."/>
            <person name="Mayer K.F."/>
            <person name="Olsen O.A."/>
        </authorList>
    </citation>
    <scope>NUCLEOTIDE SEQUENCE [LARGE SCALE GENOMIC DNA]</scope>
    <source>
        <strain evidence="2">cv. AL8/78</strain>
    </source>
</reference>
<reference evidence="2" key="2">
    <citation type="journal article" date="2017" name="Nat. Plants">
        <title>The Aegilops tauschii genome reveals multiple impacts of transposons.</title>
        <authorList>
            <person name="Zhao G."/>
            <person name="Zou C."/>
            <person name="Li K."/>
            <person name="Wang K."/>
            <person name="Li T."/>
            <person name="Gao L."/>
            <person name="Zhang X."/>
            <person name="Wang H."/>
            <person name="Yang Z."/>
            <person name="Liu X."/>
            <person name="Jiang W."/>
            <person name="Mao L."/>
            <person name="Kong X."/>
            <person name="Jiao Y."/>
            <person name="Jia J."/>
        </authorList>
    </citation>
    <scope>NUCLEOTIDE SEQUENCE [LARGE SCALE GENOMIC DNA]</scope>
    <source>
        <strain evidence="2">cv. AL8/78</strain>
    </source>
</reference>
<dbReference type="Proteomes" id="UP000015105">
    <property type="component" value="Unassembled WGS sequence"/>
</dbReference>
<name>A0A452XGX1_AEGTS</name>
<accession>A0A452XGX1</accession>
<evidence type="ECO:0000313" key="2">
    <source>
        <dbReference type="Proteomes" id="UP000015105"/>
    </source>
</evidence>
<dbReference type="AlphaFoldDB" id="A0A452XGX1"/>
<evidence type="ECO:0000313" key="1">
    <source>
        <dbReference type="EnsemblPlants" id="AET0Gv20154200.16"/>
    </source>
</evidence>
<sequence>MGLPPSLEELDILLCSEVLNDQCRMLTTSKLKVGINFQDGNWLVVVLLSMSLYLHKRYRYTSYEFRDRFAALSTRSSQFPVQKKR</sequence>
<protein>
    <submittedName>
        <fullName evidence="1">Uncharacterized protein</fullName>
    </submittedName>
</protein>
<dbReference type="EnsemblPlants" id="AET0Gv20154200.16">
    <property type="protein sequence ID" value="AET0Gv20154200.16"/>
    <property type="gene ID" value="AET0Gv20154200"/>
</dbReference>
<proteinExistence type="predicted"/>
<organism evidence="1 2">
    <name type="scientific">Aegilops tauschii subsp. strangulata</name>
    <name type="common">Goatgrass</name>
    <dbReference type="NCBI Taxonomy" id="200361"/>
    <lineage>
        <taxon>Eukaryota</taxon>
        <taxon>Viridiplantae</taxon>
        <taxon>Streptophyta</taxon>
        <taxon>Embryophyta</taxon>
        <taxon>Tracheophyta</taxon>
        <taxon>Spermatophyta</taxon>
        <taxon>Magnoliopsida</taxon>
        <taxon>Liliopsida</taxon>
        <taxon>Poales</taxon>
        <taxon>Poaceae</taxon>
        <taxon>BOP clade</taxon>
        <taxon>Pooideae</taxon>
        <taxon>Triticodae</taxon>
        <taxon>Triticeae</taxon>
        <taxon>Triticinae</taxon>
        <taxon>Aegilops</taxon>
    </lineage>
</organism>